<dbReference type="Gene3D" id="1.10.510.10">
    <property type="entry name" value="Transferase(Phosphotransferase) domain 1"/>
    <property type="match status" value="1"/>
</dbReference>
<dbReference type="PIRSF" id="PIRSF000641">
    <property type="entry name" value="SRK"/>
    <property type="match status" value="1"/>
</dbReference>
<evidence type="ECO:0000256" key="3">
    <source>
        <dbReference type="ARBA" id="ARBA00022527"/>
    </source>
</evidence>
<evidence type="ECO:0000256" key="10">
    <source>
        <dbReference type="ARBA" id="ARBA00022989"/>
    </source>
</evidence>
<evidence type="ECO:0000256" key="14">
    <source>
        <dbReference type="ARBA" id="ARBA00023180"/>
    </source>
</evidence>
<keyword evidence="14" id="KW-0325">Glycoprotein</keyword>
<gene>
    <name evidence="20" type="ORF">Syun_010383</name>
</gene>
<sequence>MVSTGGNFELGFFNAGNSKNRYVGIWHKRAPISNVVVVWVANRENPLNGTGGVLKINSEGDLTLVNQMESVVWFSNSTKKTQSSVVAQLLNTGNLVLKEQNDNNPDRYLWQSFDYPGNMLLPGMKLGWNLKTGLNRVLSSWKTSSDASSGDFKFGIDLHGVPQLMLWKGNDLIFRAGYWNGVRFPGFTNMNPNPNFHCNFISNEEEVYFMLAVSNQSYVGNVLTLNQSGRPDFGTWNDRTRNWFSYTVSSLDQCLYYNSCGAYGSCNVSNAPLICQCLDRFEPRSPEDWKSMNWTRGCIRKTLYECKKGDGFRKFSGIKVPDTKNAVLNLNMGLTECEGECLRNCSCTAYALANIKEGYGCLLWFGDLVDIRTYPLNGQEIFVRMAASDSDYRKGRSNGKRRSVLLVTCIPLLLVLGVLFLIAVKCIMKRSKRNKIGKESIEETSKELELPLLNFDIVSAATGNFSFGYKIGEGGFGPVYKGKLLDGQEIAVKRLSKSSTQGLKEFKNEVMLIGKLQHRNLVRLLGCCIQGDEKMLIYEYMPNSSLDSFIFDQRRSHLLDWQRRYDIICGIARGLLYLHQDSRLRIIHRDLKVSNILLDSDMNPKISDFGLARSFGGNHSEANTKRVVGTYGYMSPEYAAGGFFSVKSDVFSFGVIVLEVVSGSKNRGFYHPNHCPNLLGHAWKLWNEDNALVLLDATVKNSLIISEALRCIHVALLCVQQRPDDRPDMSHVISMLGSDISNLPQPKRPGFFTEYSFDETNPTSKMQNQCSCNEVTITWLGGR</sequence>
<dbReference type="InterPro" id="IPR008271">
    <property type="entry name" value="Ser/Thr_kinase_AS"/>
</dbReference>
<name>A0AAP0KI79_9MAGN</name>
<evidence type="ECO:0000256" key="11">
    <source>
        <dbReference type="ARBA" id="ARBA00023136"/>
    </source>
</evidence>
<dbReference type="PROSITE" id="PS50948">
    <property type="entry name" value="PAN"/>
    <property type="match status" value="1"/>
</dbReference>
<evidence type="ECO:0000259" key="19">
    <source>
        <dbReference type="PROSITE" id="PS50948"/>
    </source>
</evidence>
<dbReference type="Pfam" id="PF01453">
    <property type="entry name" value="B_lectin"/>
    <property type="match status" value="1"/>
</dbReference>
<dbReference type="PROSITE" id="PS00108">
    <property type="entry name" value="PROTEIN_KINASE_ST"/>
    <property type="match status" value="1"/>
</dbReference>
<dbReference type="SMART" id="SM00473">
    <property type="entry name" value="PAN_AP"/>
    <property type="match status" value="1"/>
</dbReference>
<dbReference type="InterPro" id="IPR011009">
    <property type="entry name" value="Kinase-like_dom_sf"/>
</dbReference>
<evidence type="ECO:0000256" key="6">
    <source>
        <dbReference type="ARBA" id="ARBA00022729"/>
    </source>
</evidence>
<dbReference type="AlphaFoldDB" id="A0AAP0KI79"/>
<keyword evidence="13" id="KW-0675">Receptor</keyword>
<feature type="domain" description="Apple" evidence="19">
    <location>
        <begin position="306"/>
        <end position="386"/>
    </location>
</feature>
<reference evidence="20 21" key="1">
    <citation type="submission" date="2024-01" db="EMBL/GenBank/DDBJ databases">
        <title>Genome assemblies of Stephania.</title>
        <authorList>
            <person name="Yang L."/>
        </authorList>
    </citation>
    <scope>NUCLEOTIDE SEQUENCE [LARGE SCALE GENOMIC DNA]</scope>
    <source>
        <strain evidence="20">YNDBR</strain>
        <tissue evidence="20">Leaf</tissue>
    </source>
</reference>
<dbReference type="SUPFAM" id="SSF51110">
    <property type="entry name" value="alpha-D-mannose-specific plant lectins"/>
    <property type="match status" value="1"/>
</dbReference>
<dbReference type="Gene3D" id="3.30.200.20">
    <property type="entry name" value="Phosphorylase Kinase, domain 1"/>
    <property type="match status" value="1"/>
</dbReference>
<dbReference type="Proteomes" id="UP001420932">
    <property type="component" value="Unassembled WGS sequence"/>
</dbReference>
<feature type="transmembrane region" description="Helical" evidence="16">
    <location>
        <begin position="404"/>
        <end position="428"/>
    </location>
</feature>
<dbReference type="InterPro" id="IPR036426">
    <property type="entry name" value="Bulb-type_lectin_dom_sf"/>
</dbReference>
<dbReference type="InterPro" id="IPR003609">
    <property type="entry name" value="Pan_app"/>
</dbReference>
<dbReference type="SUPFAM" id="SSF56112">
    <property type="entry name" value="Protein kinase-like (PK-like)"/>
    <property type="match status" value="1"/>
</dbReference>
<dbReference type="PROSITE" id="PS50011">
    <property type="entry name" value="PROTEIN_KINASE_DOM"/>
    <property type="match status" value="1"/>
</dbReference>
<dbReference type="EMBL" id="JBBNAF010000004">
    <property type="protein sequence ID" value="KAK9152074.1"/>
    <property type="molecule type" value="Genomic_DNA"/>
</dbReference>
<evidence type="ECO:0000256" key="2">
    <source>
        <dbReference type="ARBA" id="ARBA00022475"/>
    </source>
</evidence>
<keyword evidence="4 15" id="KW-0808">Transferase</keyword>
<keyword evidence="11 16" id="KW-0472">Membrane</keyword>
<keyword evidence="9 15" id="KW-0067">ATP-binding</keyword>
<dbReference type="SMART" id="SM00108">
    <property type="entry name" value="B_lectin"/>
    <property type="match status" value="1"/>
</dbReference>
<evidence type="ECO:0000256" key="8">
    <source>
        <dbReference type="ARBA" id="ARBA00022777"/>
    </source>
</evidence>
<dbReference type="InterPro" id="IPR021820">
    <property type="entry name" value="S-locus_recpt_kinase_C"/>
</dbReference>
<keyword evidence="7 15" id="KW-0547">Nucleotide-binding</keyword>
<evidence type="ECO:0000256" key="13">
    <source>
        <dbReference type="ARBA" id="ARBA00023170"/>
    </source>
</evidence>
<dbReference type="GO" id="GO:0004674">
    <property type="term" value="F:protein serine/threonine kinase activity"/>
    <property type="evidence" value="ECO:0007669"/>
    <property type="project" value="UniProtKB-KW"/>
</dbReference>
<dbReference type="GO" id="GO:0048544">
    <property type="term" value="P:recognition of pollen"/>
    <property type="evidence" value="ECO:0007669"/>
    <property type="project" value="InterPro"/>
</dbReference>
<dbReference type="InterPro" id="IPR001245">
    <property type="entry name" value="Ser-Thr/Tyr_kinase_cat_dom"/>
</dbReference>
<dbReference type="InterPro" id="IPR001480">
    <property type="entry name" value="Bulb-type_lectin_dom"/>
</dbReference>
<dbReference type="PANTHER" id="PTHR27002:SF566">
    <property type="entry name" value="RECEPTOR-LIKE SERINE_THREONINE-PROTEIN KINASE"/>
    <property type="match status" value="1"/>
</dbReference>
<dbReference type="CDD" id="cd14066">
    <property type="entry name" value="STKc_IRAK"/>
    <property type="match status" value="1"/>
</dbReference>
<evidence type="ECO:0000256" key="5">
    <source>
        <dbReference type="ARBA" id="ARBA00022692"/>
    </source>
</evidence>
<keyword evidence="12" id="KW-1015">Disulfide bond</keyword>
<keyword evidence="2" id="KW-1003">Cell membrane</keyword>
<organism evidence="20 21">
    <name type="scientific">Stephania yunnanensis</name>
    <dbReference type="NCBI Taxonomy" id="152371"/>
    <lineage>
        <taxon>Eukaryota</taxon>
        <taxon>Viridiplantae</taxon>
        <taxon>Streptophyta</taxon>
        <taxon>Embryophyta</taxon>
        <taxon>Tracheophyta</taxon>
        <taxon>Spermatophyta</taxon>
        <taxon>Magnoliopsida</taxon>
        <taxon>Ranunculales</taxon>
        <taxon>Menispermaceae</taxon>
        <taxon>Menispermoideae</taxon>
        <taxon>Cissampelideae</taxon>
        <taxon>Stephania</taxon>
    </lineage>
</organism>
<dbReference type="InterPro" id="IPR000858">
    <property type="entry name" value="S_locus_glycoprot_dom"/>
</dbReference>
<keyword evidence="21" id="KW-1185">Reference proteome</keyword>
<dbReference type="Pfam" id="PF00954">
    <property type="entry name" value="S_locus_glycop"/>
    <property type="match status" value="1"/>
</dbReference>
<dbReference type="Gene3D" id="2.90.10.10">
    <property type="entry name" value="Bulb-type lectin domain"/>
    <property type="match status" value="1"/>
</dbReference>
<protein>
    <recommendedName>
        <fullName evidence="15">Receptor-like serine/threonine-protein kinase</fullName>
        <ecNumber evidence="15">2.7.11.1</ecNumber>
    </recommendedName>
</protein>
<comment type="catalytic activity">
    <reaction evidence="15">
        <text>L-seryl-[protein] + ATP = O-phospho-L-seryl-[protein] + ADP + H(+)</text>
        <dbReference type="Rhea" id="RHEA:17989"/>
        <dbReference type="Rhea" id="RHEA-COMP:9863"/>
        <dbReference type="Rhea" id="RHEA-COMP:11604"/>
        <dbReference type="ChEBI" id="CHEBI:15378"/>
        <dbReference type="ChEBI" id="CHEBI:29999"/>
        <dbReference type="ChEBI" id="CHEBI:30616"/>
        <dbReference type="ChEBI" id="CHEBI:83421"/>
        <dbReference type="ChEBI" id="CHEBI:456216"/>
        <dbReference type="EC" id="2.7.11.1"/>
    </reaction>
</comment>
<dbReference type="CDD" id="cd01098">
    <property type="entry name" value="PAN_AP_plant"/>
    <property type="match status" value="1"/>
</dbReference>
<evidence type="ECO:0000256" key="7">
    <source>
        <dbReference type="ARBA" id="ARBA00022741"/>
    </source>
</evidence>
<dbReference type="PROSITE" id="PS50927">
    <property type="entry name" value="BULB_LECTIN"/>
    <property type="match status" value="1"/>
</dbReference>
<comment type="caution">
    <text evidence="20">The sequence shown here is derived from an EMBL/GenBank/DDBJ whole genome shotgun (WGS) entry which is preliminary data.</text>
</comment>
<evidence type="ECO:0000259" key="18">
    <source>
        <dbReference type="PROSITE" id="PS50927"/>
    </source>
</evidence>
<comment type="similarity">
    <text evidence="15">Belongs to the protein kinase superfamily. Ser/Thr protein kinase family.</text>
</comment>
<comment type="subcellular location">
    <subcellularLocation>
        <location evidence="1">Cell membrane</location>
        <topology evidence="1">Single-pass type I membrane protein</topology>
    </subcellularLocation>
</comment>
<evidence type="ECO:0000256" key="12">
    <source>
        <dbReference type="ARBA" id="ARBA00023157"/>
    </source>
</evidence>
<dbReference type="PANTHER" id="PTHR27002">
    <property type="entry name" value="RECEPTOR-LIKE SERINE/THREONINE-PROTEIN KINASE SD1-8"/>
    <property type="match status" value="1"/>
</dbReference>
<dbReference type="FunFam" id="1.10.510.10:FF:000060">
    <property type="entry name" value="G-type lectin S-receptor-like serine/threonine-protein kinase"/>
    <property type="match status" value="1"/>
</dbReference>
<keyword evidence="3 15" id="KW-0723">Serine/threonine-protein kinase</keyword>
<dbReference type="GO" id="GO:0005524">
    <property type="term" value="F:ATP binding"/>
    <property type="evidence" value="ECO:0007669"/>
    <property type="project" value="UniProtKB-KW"/>
</dbReference>
<dbReference type="InterPro" id="IPR000719">
    <property type="entry name" value="Prot_kinase_dom"/>
</dbReference>
<accession>A0AAP0KI79</accession>
<evidence type="ECO:0000259" key="17">
    <source>
        <dbReference type="PROSITE" id="PS50011"/>
    </source>
</evidence>
<evidence type="ECO:0000313" key="20">
    <source>
        <dbReference type="EMBL" id="KAK9152074.1"/>
    </source>
</evidence>
<proteinExistence type="inferred from homology"/>
<evidence type="ECO:0000256" key="16">
    <source>
        <dbReference type="SAM" id="Phobius"/>
    </source>
</evidence>
<dbReference type="EC" id="2.7.11.1" evidence="15"/>
<dbReference type="Pfam" id="PF08276">
    <property type="entry name" value="PAN_2"/>
    <property type="match status" value="1"/>
</dbReference>
<evidence type="ECO:0000313" key="21">
    <source>
        <dbReference type="Proteomes" id="UP001420932"/>
    </source>
</evidence>
<dbReference type="Pfam" id="PF11883">
    <property type="entry name" value="DUF3403"/>
    <property type="match status" value="1"/>
</dbReference>
<keyword evidence="6" id="KW-0732">Signal</keyword>
<keyword evidence="10 16" id="KW-1133">Transmembrane helix</keyword>
<feature type="domain" description="Bulb-type lectin" evidence="18">
    <location>
        <begin position="1"/>
        <end position="110"/>
    </location>
</feature>
<dbReference type="SMART" id="SM00220">
    <property type="entry name" value="S_TKc"/>
    <property type="match status" value="1"/>
</dbReference>
<keyword evidence="8 15" id="KW-0418">Kinase</keyword>
<evidence type="ECO:0000256" key="15">
    <source>
        <dbReference type="PIRNR" id="PIRNR000641"/>
    </source>
</evidence>
<evidence type="ECO:0000256" key="9">
    <source>
        <dbReference type="ARBA" id="ARBA00022840"/>
    </source>
</evidence>
<keyword evidence="5 16" id="KW-0812">Transmembrane</keyword>
<dbReference type="GO" id="GO:0005886">
    <property type="term" value="C:plasma membrane"/>
    <property type="evidence" value="ECO:0007669"/>
    <property type="project" value="UniProtKB-SubCell"/>
</dbReference>
<dbReference type="Pfam" id="PF07714">
    <property type="entry name" value="PK_Tyr_Ser-Thr"/>
    <property type="match status" value="1"/>
</dbReference>
<feature type="domain" description="Protein kinase" evidence="17">
    <location>
        <begin position="465"/>
        <end position="751"/>
    </location>
</feature>
<evidence type="ECO:0000256" key="4">
    <source>
        <dbReference type="ARBA" id="ARBA00022679"/>
    </source>
</evidence>
<evidence type="ECO:0000256" key="1">
    <source>
        <dbReference type="ARBA" id="ARBA00004251"/>
    </source>
</evidence>
<dbReference type="CDD" id="cd00028">
    <property type="entry name" value="B_lectin"/>
    <property type="match status" value="1"/>
</dbReference>
<dbReference type="FunFam" id="3.30.200.20:FF:000145">
    <property type="entry name" value="receptor-like serine/threonine-protein kinase SD1-8"/>
    <property type="match status" value="1"/>
</dbReference>
<dbReference type="InterPro" id="IPR024171">
    <property type="entry name" value="SRK-like_kinase"/>
</dbReference>
<comment type="catalytic activity">
    <reaction evidence="15">
        <text>L-threonyl-[protein] + ATP = O-phospho-L-threonyl-[protein] + ADP + H(+)</text>
        <dbReference type="Rhea" id="RHEA:46608"/>
        <dbReference type="Rhea" id="RHEA-COMP:11060"/>
        <dbReference type="Rhea" id="RHEA-COMP:11605"/>
        <dbReference type="ChEBI" id="CHEBI:15378"/>
        <dbReference type="ChEBI" id="CHEBI:30013"/>
        <dbReference type="ChEBI" id="CHEBI:30616"/>
        <dbReference type="ChEBI" id="CHEBI:61977"/>
        <dbReference type="ChEBI" id="CHEBI:456216"/>
        <dbReference type="EC" id="2.7.11.1"/>
    </reaction>
</comment>